<feature type="domain" description="FIST C-domain" evidence="3">
    <location>
        <begin position="341"/>
        <end position="471"/>
    </location>
</feature>
<dbReference type="Proteomes" id="UP000297535">
    <property type="component" value="Unassembled WGS sequence"/>
</dbReference>
<evidence type="ECO:0000313" key="5">
    <source>
        <dbReference type="Proteomes" id="UP000297535"/>
    </source>
</evidence>
<sequence>MVACAEPVLSSPDLGGGSRTSSPRNGRERSVASGGRVAWGGAATDRGGDRPSASQRRRGRRTGRACAPAGPSAAVALRNPSSHNAATPRRSRRDGRESLARGDSAHGTRTRSHRCGIQTAWTEAAGAEAAVAALASSLDVTRIAHLVIFFSPAYGVEALNAALARAFPGVRVAGCTSSGEISPMAGLDRGLVAIAFPHEGFRIASTVLESVDHLDAERAAASIRSLRCALETIARGGQRFAISLIDGLANAEETVIAAIGYGLDGVPLVGGSAGDELTFSETALIHDGRVHRRAAILLLVESDFPVEIFKNDNFEPTGVKFVVTDTDHEQRTVRELNAEPAAVEYANALGLDPDALTPTSFAAHPLVVRVGGDYFCRSIRHLNPDLSLSFHCAIESGVVLTLARQKDLVEATREELARLDARLGGVDLVIGFECVLRRLDAEIHQARHSIAELYRHYNVVGFETYGEQYRSMHLNQTFTGIAIGRPAGP</sequence>
<accession>A0A4Z0NK54</accession>
<proteinExistence type="predicted"/>
<feature type="region of interest" description="Disordered" evidence="1">
    <location>
        <begin position="1"/>
        <end position="114"/>
    </location>
</feature>
<gene>
    <name evidence="4" type="ORF">EU555_22080</name>
</gene>
<dbReference type="InterPro" id="IPR013702">
    <property type="entry name" value="FIST_domain_N"/>
</dbReference>
<evidence type="ECO:0008006" key="6">
    <source>
        <dbReference type="Google" id="ProtNLM"/>
    </source>
</evidence>
<comment type="caution">
    <text evidence="4">The sequence shown here is derived from an EMBL/GenBank/DDBJ whole genome shotgun (WGS) entry which is preliminary data.</text>
</comment>
<dbReference type="OrthoDB" id="9807948at2"/>
<evidence type="ECO:0000256" key="1">
    <source>
        <dbReference type="SAM" id="MobiDB-lite"/>
    </source>
</evidence>
<evidence type="ECO:0000313" key="4">
    <source>
        <dbReference type="EMBL" id="TGD96753.1"/>
    </source>
</evidence>
<dbReference type="SMART" id="SM01204">
    <property type="entry name" value="FIST_C"/>
    <property type="match status" value="1"/>
</dbReference>
<dbReference type="AlphaFoldDB" id="A0A4Z0NK54"/>
<dbReference type="EMBL" id="SRLB01000017">
    <property type="protein sequence ID" value="TGD96753.1"/>
    <property type="molecule type" value="Genomic_DNA"/>
</dbReference>
<name>A0A4Z0NK54_9HYPH</name>
<dbReference type="InterPro" id="IPR019494">
    <property type="entry name" value="FIST_C"/>
</dbReference>
<evidence type="ECO:0000259" key="3">
    <source>
        <dbReference type="SMART" id="SM01204"/>
    </source>
</evidence>
<dbReference type="SMART" id="SM00897">
    <property type="entry name" value="FIST"/>
    <property type="match status" value="1"/>
</dbReference>
<dbReference type="Pfam" id="PF10442">
    <property type="entry name" value="FIST_C"/>
    <property type="match status" value="1"/>
</dbReference>
<reference evidence="4 5" key="1">
    <citation type="submission" date="2019-04" db="EMBL/GenBank/DDBJ databases">
        <authorList>
            <person name="Feng G."/>
            <person name="Zhu H."/>
        </authorList>
    </citation>
    <scope>NUCLEOTIDE SEQUENCE [LARGE SCALE GENOMIC DNA]</scope>
    <source>
        <strain evidence="4 5">6HR-1</strain>
    </source>
</reference>
<evidence type="ECO:0000259" key="2">
    <source>
        <dbReference type="SMART" id="SM00897"/>
    </source>
</evidence>
<organism evidence="4 5">
    <name type="scientific">Methylobacterium nonmethylotrophicum</name>
    <dbReference type="NCBI Taxonomy" id="1141884"/>
    <lineage>
        <taxon>Bacteria</taxon>
        <taxon>Pseudomonadati</taxon>
        <taxon>Pseudomonadota</taxon>
        <taxon>Alphaproteobacteria</taxon>
        <taxon>Hyphomicrobiales</taxon>
        <taxon>Methylobacteriaceae</taxon>
        <taxon>Methylobacterium</taxon>
    </lineage>
</organism>
<keyword evidence="5" id="KW-1185">Reference proteome</keyword>
<dbReference type="Pfam" id="PF08495">
    <property type="entry name" value="FIST"/>
    <property type="match status" value="1"/>
</dbReference>
<feature type="compositionally biased region" description="Basic and acidic residues" evidence="1">
    <location>
        <begin position="94"/>
        <end position="106"/>
    </location>
</feature>
<protein>
    <recommendedName>
        <fullName evidence="6">FIST domain containing protein</fullName>
    </recommendedName>
</protein>
<dbReference type="PANTHER" id="PTHR40252:SF2">
    <property type="entry name" value="BLR0328 PROTEIN"/>
    <property type="match status" value="1"/>
</dbReference>
<feature type="domain" description="FIST" evidence="2">
    <location>
        <begin position="142"/>
        <end position="340"/>
    </location>
</feature>
<dbReference type="PANTHER" id="PTHR40252">
    <property type="entry name" value="BLR0328 PROTEIN"/>
    <property type="match status" value="1"/>
</dbReference>
<feature type="compositionally biased region" description="Low complexity" evidence="1">
    <location>
        <begin position="64"/>
        <end position="76"/>
    </location>
</feature>